<evidence type="ECO:0000256" key="1">
    <source>
        <dbReference type="SAM" id="MobiDB-lite"/>
    </source>
</evidence>
<keyword evidence="5" id="KW-1185">Reference proteome</keyword>
<reference evidence="4 5" key="1">
    <citation type="journal article" date="2016" name="Int. J. Syst. Evol. Microbiol.">
        <title>Pseudaminobacter manganicus sp. nov., isolated from sludge of a manganese mine.</title>
        <authorList>
            <person name="Li J."/>
            <person name="Huang J."/>
            <person name="Liao S."/>
            <person name="Wang G."/>
        </authorList>
    </citation>
    <scope>NUCLEOTIDE SEQUENCE [LARGE SCALE GENOMIC DNA]</scope>
    <source>
        <strain evidence="4 5">JH-7</strain>
    </source>
</reference>
<dbReference type="InterPro" id="IPR036058">
    <property type="entry name" value="Kazal_dom_sf"/>
</dbReference>
<proteinExistence type="predicted"/>
<dbReference type="SUPFAM" id="SSF100895">
    <property type="entry name" value="Kazal-type serine protease inhibitors"/>
    <property type="match status" value="2"/>
</dbReference>
<dbReference type="STRING" id="1873176.BFN67_11840"/>
<gene>
    <name evidence="4" type="ORF">BFN67_11840</name>
</gene>
<dbReference type="PROSITE" id="PS51257">
    <property type="entry name" value="PROKAR_LIPOPROTEIN"/>
    <property type="match status" value="1"/>
</dbReference>
<dbReference type="InterPro" id="IPR002350">
    <property type="entry name" value="Kazal_dom"/>
</dbReference>
<dbReference type="PANTHER" id="PTHR21131:SF0">
    <property type="entry name" value="GEO10195P1-RELATED"/>
    <property type="match status" value="1"/>
</dbReference>
<name>A0A1V8RUZ3_9HYPH</name>
<dbReference type="Proteomes" id="UP000191905">
    <property type="component" value="Unassembled WGS sequence"/>
</dbReference>
<dbReference type="Gene3D" id="3.30.60.30">
    <property type="match status" value="2"/>
</dbReference>
<accession>A0A1V8RUZ3</accession>
<dbReference type="Pfam" id="PF07648">
    <property type="entry name" value="Kazal_2"/>
    <property type="match status" value="2"/>
</dbReference>
<feature type="region of interest" description="Disordered" evidence="1">
    <location>
        <begin position="83"/>
        <end position="111"/>
    </location>
</feature>
<dbReference type="EMBL" id="MDET01000004">
    <property type="protein sequence ID" value="OQM76963.1"/>
    <property type="molecule type" value="Genomic_DNA"/>
</dbReference>
<feature type="chain" id="PRO_5012551373" description="Kazal-like domain-containing protein" evidence="2">
    <location>
        <begin position="29"/>
        <end position="152"/>
    </location>
</feature>
<dbReference type="AlphaFoldDB" id="A0A1V8RUZ3"/>
<protein>
    <recommendedName>
        <fullName evidence="3">Kazal-like domain-containing protein</fullName>
    </recommendedName>
</protein>
<evidence type="ECO:0000313" key="4">
    <source>
        <dbReference type="EMBL" id="OQM76963.1"/>
    </source>
</evidence>
<organism evidence="4 5">
    <name type="scientific">Manganibacter manganicus</name>
    <dbReference type="NCBI Taxonomy" id="1873176"/>
    <lineage>
        <taxon>Bacteria</taxon>
        <taxon>Pseudomonadati</taxon>
        <taxon>Pseudomonadota</taxon>
        <taxon>Alphaproteobacteria</taxon>
        <taxon>Hyphomicrobiales</taxon>
        <taxon>Phyllobacteriaceae</taxon>
        <taxon>Manganibacter</taxon>
    </lineage>
</organism>
<evidence type="ECO:0000313" key="5">
    <source>
        <dbReference type="Proteomes" id="UP000191905"/>
    </source>
</evidence>
<feature type="compositionally biased region" description="Basic and acidic residues" evidence="1">
    <location>
        <begin position="91"/>
        <end position="111"/>
    </location>
</feature>
<dbReference type="OrthoDB" id="9800302at2"/>
<feature type="domain" description="Kazal-like" evidence="3">
    <location>
        <begin position="99"/>
        <end position="152"/>
    </location>
</feature>
<comment type="caution">
    <text evidence="4">The sequence shown here is derived from an EMBL/GenBank/DDBJ whole genome shotgun (WGS) entry which is preliminary data.</text>
</comment>
<evidence type="ECO:0000256" key="2">
    <source>
        <dbReference type="SAM" id="SignalP"/>
    </source>
</evidence>
<dbReference type="PROSITE" id="PS51465">
    <property type="entry name" value="KAZAL_2"/>
    <property type="match status" value="1"/>
</dbReference>
<dbReference type="PANTHER" id="PTHR21131">
    <property type="entry name" value="SERINE-TYPE ENDOPEPTIDASE INHIBITOR"/>
    <property type="match status" value="1"/>
</dbReference>
<dbReference type="InterPro" id="IPR053265">
    <property type="entry name" value="Serpin"/>
</dbReference>
<feature type="signal peptide" evidence="2">
    <location>
        <begin position="1"/>
        <end position="28"/>
    </location>
</feature>
<sequence length="152" mass="16616">MKFFSGCISSPAIAVVFAALTLAGCNVAVDQGPGYRPLPPRPGPQACTMEYMPVCASRHGKRRTFSNACGARSAGYRIIGQGQCRGGGWDARPDRPHRPDRPDWSNRPDRPKVCTREYRPVCAKRGNSVRSFGNACTARAANYRVIRQGSCR</sequence>
<keyword evidence="2" id="KW-0732">Signal</keyword>
<evidence type="ECO:0000259" key="3">
    <source>
        <dbReference type="PROSITE" id="PS51465"/>
    </source>
</evidence>